<dbReference type="CDD" id="cd00429">
    <property type="entry name" value="RPE"/>
    <property type="match status" value="1"/>
</dbReference>
<reference evidence="10" key="1">
    <citation type="submission" date="2020-05" db="EMBL/GenBank/DDBJ databases">
        <authorList>
            <person name="Chiriac C."/>
            <person name="Salcher M."/>
            <person name="Ghai R."/>
            <person name="Kavagutti S V."/>
        </authorList>
    </citation>
    <scope>NUCLEOTIDE SEQUENCE</scope>
</reference>
<evidence type="ECO:0000256" key="3">
    <source>
        <dbReference type="ARBA" id="ARBA00001941"/>
    </source>
</evidence>
<dbReference type="PIRSF" id="PIRSF001461">
    <property type="entry name" value="RPE"/>
    <property type="match status" value="1"/>
</dbReference>
<sequence>MGVVTLLDAIDPGPRGAIKIAPSILSADFGELASAIATITPGSDWLHVDVMDGHFVPNITLGPPVVASIRKHTNLYLDCHLMISDPGEFLEPFAKAGAQGVTVHAELGDLDSVLAEARALGLRVGLAANPDTEFDVFDRYLDAVDVMLCMTVFPGFGGQSFMPEVLPKISQVRDAVVARDLNLEIEVDGGIDAKTAPLVVEAGATVLVAGSAIFGSTDPLKAANDLRHAATC</sequence>
<name>A0A6J7EKI8_9ZZZZ</name>
<evidence type="ECO:0000256" key="9">
    <source>
        <dbReference type="ARBA" id="ARBA00023235"/>
    </source>
</evidence>
<evidence type="ECO:0000256" key="1">
    <source>
        <dbReference type="ARBA" id="ARBA00001782"/>
    </source>
</evidence>
<dbReference type="PROSITE" id="PS01085">
    <property type="entry name" value="RIBUL_P_3_EPIMER_1"/>
    <property type="match status" value="1"/>
</dbReference>
<dbReference type="PANTHER" id="PTHR11749">
    <property type="entry name" value="RIBULOSE-5-PHOSPHATE-3-EPIMERASE"/>
    <property type="match status" value="1"/>
</dbReference>
<dbReference type="AlphaFoldDB" id="A0A6J7EKI8"/>
<comment type="cofactor">
    <cofactor evidence="3">
        <name>Co(2+)</name>
        <dbReference type="ChEBI" id="CHEBI:48828"/>
    </cofactor>
</comment>
<dbReference type="InterPro" id="IPR000056">
    <property type="entry name" value="Ribul_P_3_epim-like"/>
</dbReference>
<dbReference type="InterPro" id="IPR011060">
    <property type="entry name" value="RibuloseP-bd_barrel"/>
</dbReference>
<dbReference type="NCBIfam" id="TIGR01163">
    <property type="entry name" value="rpe"/>
    <property type="match status" value="1"/>
</dbReference>
<dbReference type="GO" id="GO:0005737">
    <property type="term" value="C:cytoplasm"/>
    <property type="evidence" value="ECO:0007669"/>
    <property type="project" value="UniProtKB-ARBA"/>
</dbReference>
<dbReference type="GO" id="GO:0004750">
    <property type="term" value="F:D-ribulose-phosphate 3-epimerase activity"/>
    <property type="evidence" value="ECO:0007669"/>
    <property type="project" value="UniProtKB-EC"/>
</dbReference>
<proteinExistence type="inferred from homology"/>
<comment type="cofactor">
    <cofactor evidence="5">
        <name>Fe(2+)</name>
        <dbReference type="ChEBI" id="CHEBI:29033"/>
    </cofactor>
</comment>
<evidence type="ECO:0000313" key="10">
    <source>
        <dbReference type="EMBL" id="CAB4883606.1"/>
    </source>
</evidence>
<evidence type="ECO:0000256" key="7">
    <source>
        <dbReference type="ARBA" id="ARBA00013188"/>
    </source>
</evidence>
<dbReference type="HAMAP" id="MF_02227">
    <property type="entry name" value="RPE"/>
    <property type="match status" value="1"/>
</dbReference>
<evidence type="ECO:0000256" key="6">
    <source>
        <dbReference type="ARBA" id="ARBA00009541"/>
    </source>
</evidence>
<protein>
    <recommendedName>
        <fullName evidence="7">ribulose-phosphate 3-epimerase</fullName>
        <ecNumber evidence="7">5.1.3.1</ecNumber>
    </recommendedName>
</protein>
<dbReference type="EMBL" id="CAFBLT010000003">
    <property type="protein sequence ID" value="CAB4883606.1"/>
    <property type="molecule type" value="Genomic_DNA"/>
</dbReference>
<keyword evidence="8" id="KW-0479">Metal-binding</keyword>
<dbReference type="InterPro" id="IPR013785">
    <property type="entry name" value="Aldolase_TIM"/>
</dbReference>
<evidence type="ECO:0000256" key="2">
    <source>
        <dbReference type="ARBA" id="ARBA00001936"/>
    </source>
</evidence>
<evidence type="ECO:0000313" key="11">
    <source>
        <dbReference type="EMBL" id="CAB5032858.1"/>
    </source>
</evidence>
<dbReference type="InterPro" id="IPR026019">
    <property type="entry name" value="Ribul_P_3_epim"/>
</dbReference>
<accession>A0A6J7EKI8</accession>
<dbReference type="NCBIfam" id="NF004076">
    <property type="entry name" value="PRK05581.1-4"/>
    <property type="match status" value="1"/>
</dbReference>
<dbReference type="EMBL" id="CAFBPM010000037">
    <property type="protein sequence ID" value="CAB5032858.1"/>
    <property type="molecule type" value="Genomic_DNA"/>
</dbReference>
<dbReference type="EC" id="5.1.3.1" evidence="7"/>
<dbReference type="GO" id="GO:0046872">
    <property type="term" value="F:metal ion binding"/>
    <property type="evidence" value="ECO:0007669"/>
    <property type="project" value="UniProtKB-KW"/>
</dbReference>
<comment type="catalytic activity">
    <reaction evidence="1">
        <text>D-ribulose 5-phosphate = D-xylulose 5-phosphate</text>
        <dbReference type="Rhea" id="RHEA:13677"/>
        <dbReference type="ChEBI" id="CHEBI:57737"/>
        <dbReference type="ChEBI" id="CHEBI:58121"/>
        <dbReference type="EC" id="5.1.3.1"/>
    </reaction>
</comment>
<dbReference type="Pfam" id="PF00834">
    <property type="entry name" value="Ribul_P_3_epim"/>
    <property type="match status" value="1"/>
</dbReference>
<dbReference type="GO" id="GO:0006098">
    <property type="term" value="P:pentose-phosphate shunt"/>
    <property type="evidence" value="ECO:0007669"/>
    <property type="project" value="InterPro"/>
</dbReference>
<evidence type="ECO:0000256" key="8">
    <source>
        <dbReference type="ARBA" id="ARBA00022723"/>
    </source>
</evidence>
<evidence type="ECO:0000256" key="5">
    <source>
        <dbReference type="ARBA" id="ARBA00001954"/>
    </source>
</evidence>
<organism evidence="10">
    <name type="scientific">freshwater metagenome</name>
    <dbReference type="NCBI Taxonomy" id="449393"/>
    <lineage>
        <taxon>unclassified sequences</taxon>
        <taxon>metagenomes</taxon>
        <taxon>ecological metagenomes</taxon>
    </lineage>
</organism>
<comment type="cofactor">
    <cofactor evidence="4">
        <name>Zn(2+)</name>
        <dbReference type="ChEBI" id="CHEBI:29105"/>
    </cofactor>
</comment>
<dbReference type="Gene3D" id="3.20.20.70">
    <property type="entry name" value="Aldolase class I"/>
    <property type="match status" value="1"/>
</dbReference>
<evidence type="ECO:0000256" key="4">
    <source>
        <dbReference type="ARBA" id="ARBA00001947"/>
    </source>
</evidence>
<keyword evidence="9" id="KW-0413">Isomerase</keyword>
<gene>
    <name evidence="10" type="ORF">UFOPK3427_01789</name>
    <name evidence="11" type="ORF">UFOPK4112_01872</name>
</gene>
<comment type="cofactor">
    <cofactor evidence="2">
        <name>Mn(2+)</name>
        <dbReference type="ChEBI" id="CHEBI:29035"/>
    </cofactor>
</comment>
<comment type="similarity">
    <text evidence="6">Belongs to the ribulose-phosphate 3-epimerase family.</text>
</comment>
<dbReference type="SUPFAM" id="SSF51366">
    <property type="entry name" value="Ribulose-phoshate binding barrel"/>
    <property type="match status" value="1"/>
</dbReference>
<dbReference type="FunFam" id="3.20.20.70:FF:000004">
    <property type="entry name" value="Ribulose-phosphate 3-epimerase"/>
    <property type="match status" value="1"/>
</dbReference>
<dbReference type="GO" id="GO:0005975">
    <property type="term" value="P:carbohydrate metabolic process"/>
    <property type="evidence" value="ECO:0007669"/>
    <property type="project" value="InterPro"/>
</dbReference>